<dbReference type="PROSITE" id="PS00195">
    <property type="entry name" value="GLUTAREDOXIN_1"/>
    <property type="match status" value="1"/>
</dbReference>
<dbReference type="GO" id="GO:0045454">
    <property type="term" value="P:cell redox homeostasis"/>
    <property type="evidence" value="ECO:0007669"/>
    <property type="project" value="TreeGrafter"/>
</dbReference>
<dbReference type="InterPro" id="IPR051548">
    <property type="entry name" value="Grx-like_ET"/>
</dbReference>
<evidence type="ECO:0000313" key="3">
    <source>
        <dbReference type="Proteomes" id="UP000198571"/>
    </source>
</evidence>
<organism evidence="2 3">
    <name type="scientific">Salipaludibacillus aurantiacus</name>
    <dbReference type="NCBI Taxonomy" id="1601833"/>
    <lineage>
        <taxon>Bacteria</taxon>
        <taxon>Bacillati</taxon>
        <taxon>Bacillota</taxon>
        <taxon>Bacilli</taxon>
        <taxon>Bacillales</taxon>
        <taxon>Bacillaceae</taxon>
    </lineage>
</organism>
<dbReference type="PANTHER" id="PTHR34386:SF1">
    <property type="entry name" value="GLUTAREDOXIN-LIKE PROTEIN NRDH"/>
    <property type="match status" value="1"/>
</dbReference>
<accession>A0A1H9X0Y8</accession>
<feature type="domain" description="Glutaredoxin" evidence="1">
    <location>
        <begin position="6"/>
        <end position="48"/>
    </location>
</feature>
<evidence type="ECO:0000259" key="1">
    <source>
        <dbReference type="Pfam" id="PF00462"/>
    </source>
</evidence>
<dbReference type="STRING" id="1601833.SAMN05518684_12216"/>
<dbReference type="PROSITE" id="PS51354">
    <property type="entry name" value="GLUTAREDOXIN_2"/>
    <property type="match status" value="1"/>
</dbReference>
<name>A0A1H9X0Y8_9BACI</name>
<sequence>MESKLIVYTSNGCPYCKQVGEFLEDNHAEFEERNISENKDFFREWKAANAMGTPLTCFGEMQVLGCNEKKLREMIKVSKKKQA</sequence>
<dbReference type="InterPro" id="IPR002109">
    <property type="entry name" value="Glutaredoxin"/>
</dbReference>
<reference evidence="3" key="1">
    <citation type="submission" date="2016-10" db="EMBL/GenBank/DDBJ databases">
        <authorList>
            <person name="Varghese N."/>
            <person name="Submissions S."/>
        </authorList>
    </citation>
    <scope>NUCLEOTIDE SEQUENCE [LARGE SCALE GENOMIC DNA]</scope>
    <source>
        <strain evidence="3">S9</strain>
    </source>
</reference>
<dbReference type="Proteomes" id="UP000198571">
    <property type="component" value="Unassembled WGS sequence"/>
</dbReference>
<dbReference type="GO" id="GO:0009055">
    <property type="term" value="F:electron transfer activity"/>
    <property type="evidence" value="ECO:0007669"/>
    <property type="project" value="TreeGrafter"/>
</dbReference>
<dbReference type="RefSeq" id="WP_093055558.1">
    <property type="nucleotide sequence ID" value="NZ_FOGT01000022.1"/>
</dbReference>
<dbReference type="OrthoDB" id="9795531at2"/>
<evidence type="ECO:0000313" key="2">
    <source>
        <dbReference type="EMBL" id="SES39323.1"/>
    </source>
</evidence>
<proteinExistence type="predicted"/>
<dbReference type="Gene3D" id="3.40.30.10">
    <property type="entry name" value="Glutaredoxin"/>
    <property type="match status" value="1"/>
</dbReference>
<protein>
    <submittedName>
        <fullName evidence="2">Glutaredoxin</fullName>
    </submittedName>
</protein>
<gene>
    <name evidence="2" type="ORF">SAMN05518684_12216</name>
</gene>
<dbReference type="InterPro" id="IPR036249">
    <property type="entry name" value="Thioredoxin-like_sf"/>
</dbReference>
<dbReference type="Pfam" id="PF00462">
    <property type="entry name" value="Glutaredoxin"/>
    <property type="match status" value="1"/>
</dbReference>
<dbReference type="AlphaFoldDB" id="A0A1H9X0Y8"/>
<dbReference type="CDD" id="cd02976">
    <property type="entry name" value="NrdH"/>
    <property type="match status" value="1"/>
</dbReference>
<keyword evidence="3" id="KW-1185">Reference proteome</keyword>
<dbReference type="SUPFAM" id="SSF52833">
    <property type="entry name" value="Thioredoxin-like"/>
    <property type="match status" value="1"/>
</dbReference>
<dbReference type="InterPro" id="IPR011767">
    <property type="entry name" value="GLR_AS"/>
</dbReference>
<dbReference type="PANTHER" id="PTHR34386">
    <property type="entry name" value="GLUTAREDOXIN"/>
    <property type="match status" value="1"/>
</dbReference>
<dbReference type="EMBL" id="FOGT01000022">
    <property type="protein sequence ID" value="SES39323.1"/>
    <property type="molecule type" value="Genomic_DNA"/>
</dbReference>